<dbReference type="STRING" id="40998.A0A2P7ZAV4"/>
<sequence length="259" mass="29888">MNNLQIPLALARRSLAPERMLVLRQPTQRGPNSLCIPSRAASTAKPIKARVLEQPDKFRPPSHPAKLRTNRPAYPGPPLSQQEKESQKRKQYPHMMPPEGTFMHKFLTSRSLHTWITLSVLVSLAFFTILTNFLHTTPYKDQLPPNNLFFSHPIRFVARWWEVYQMHTDYITQETIARREAKVDDVKKRGEYRKAHGIDEEAGIGGWTFRTDKKPETLADAAVREGGEQLVVEQSQVGKNEYVDFSGEKKQVKKWFGIW</sequence>
<dbReference type="EMBL" id="NHZQ01000251">
    <property type="protein sequence ID" value="PSK45353.1"/>
    <property type="molecule type" value="Genomic_DNA"/>
</dbReference>
<evidence type="ECO:0000313" key="3">
    <source>
        <dbReference type="EMBL" id="PSK45353.1"/>
    </source>
</evidence>
<comment type="caution">
    <text evidence="3">The sequence shown here is derived from an EMBL/GenBank/DDBJ whole genome shotgun (WGS) entry which is preliminary data.</text>
</comment>
<organism evidence="3 4">
    <name type="scientific">Elsinoe australis</name>
    <dbReference type="NCBI Taxonomy" id="40998"/>
    <lineage>
        <taxon>Eukaryota</taxon>
        <taxon>Fungi</taxon>
        <taxon>Dikarya</taxon>
        <taxon>Ascomycota</taxon>
        <taxon>Pezizomycotina</taxon>
        <taxon>Dothideomycetes</taxon>
        <taxon>Dothideomycetidae</taxon>
        <taxon>Myriangiales</taxon>
        <taxon>Elsinoaceae</taxon>
        <taxon>Elsinoe</taxon>
    </lineage>
</organism>
<keyword evidence="2" id="KW-1133">Transmembrane helix</keyword>
<dbReference type="OrthoDB" id="5397827at2759"/>
<feature type="region of interest" description="Disordered" evidence="1">
    <location>
        <begin position="50"/>
        <end position="95"/>
    </location>
</feature>
<evidence type="ECO:0000313" key="4">
    <source>
        <dbReference type="Proteomes" id="UP000243723"/>
    </source>
</evidence>
<accession>A0A2P7ZAV4</accession>
<keyword evidence="4" id="KW-1185">Reference proteome</keyword>
<keyword evidence="2" id="KW-0472">Membrane</keyword>
<reference evidence="3 4" key="1">
    <citation type="submission" date="2017-05" db="EMBL/GenBank/DDBJ databases">
        <title>Draft genome sequence of Elsinoe australis.</title>
        <authorList>
            <person name="Cheng Q."/>
        </authorList>
    </citation>
    <scope>NUCLEOTIDE SEQUENCE [LARGE SCALE GENOMIC DNA]</scope>
    <source>
        <strain evidence="3 4">NL1</strain>
    </source>
</reference>
<gene>
    <name evidence="3" type="ORF">B9Z65_2493</name>
</gene>
<feature type="transmembrane region" description="Helical" evidence="2">
    <location>
        <begin position="112"/>
        <end position="134"/>
    </location>
</feature>
<feature type="compositionally biased region" description="Basic and acidic residues" evidence="1">
    <location>
        <begin position="50"/>
        <end position="59"/>
    </location>
</feature>
<protein>
    <submittedName>
        <fullName evidence="3">Vacuolar import and degradation protein 27</fullName>
    </submittedName>
</protein>
<evidence type="ECO:0000256" key="1">
    <source>
        <dbReference type="SAM" id="MobiDB-lite"/>
    </source>
</evidence>
<keyword evidence="2" id="KW-0812">Transmembrane</keyword>
<proteinExistence type="predicted"/>
<evidence type="ECO:0000256" key="2">
    <source>
        <dbReference type="SAM" id="Phobius"/>
    </source>
</evidence>
<dbReference type="Proteomes" id="UP000243723">
    <property type="component" value="Unassembled WGS sequence"/>
</dbReference>
<name>A0A2P7ZAV4_9PEZI</name>
<dbReference type="AlphaFoldDB" id="A0A2P7ZAV4"/>